<reference evidence="2 3" key="1">
    <citation type="submission" date="2016-04" db="EMBL/GenBank/DDBJ databases">
        <title>Peptidophaga gingivicola gen. nov., sp. nov., isolated from human subgingival plaque.</title>
        <authorList>
            <person name="Beall C.J."/>
            <person name="Mokrzan E.M."/>
            <person name="Griffen A.L."/>
            <person name="Leys E.J."/>
        </authorList>
    </citation>
    <scope>NUCLEOTIDE SEQUENCE [LARGE SCALE GENOMIC DNA]</scope>
    <source>
        <strain evidence="2 3">BA112</strain>
    </source>
</reference>
<organism evidence="2 3">
    <name type="scientific">Peptidiphaga gingivicola</name>
    <dbReference type="NCBI Taxonomy" id="2741497"/>
    <lineage>
        <taxon>Bacteria</taxon>
        <taxon>Bacillati</taxon>
        <taxon>Actinomycetota</taxon>
        <taxon>Actinomycetes</taxon>
        <taxon>Actinomycetales</taxon>
        <taxon>Actinomycetaceae</taxon>
        <taxon>Peptidiphaga</taxon>
    </lineage>
</organism>
<name>A0A179B5D3_9ACTO</name>
<evidence type="ECO:0000256" key="1">
    <source>
        <dbReference type="SAM" id="MobiDB-lite"/>
    </source>
</evidence>
<dbReference type="AlphaFoldDB" id="A0A179B5D3"/>
<dbReference type="Proteomes" id="UP000078368">
    <property type="component" value="Unassembled WGS sequence"/>
</dbReference>
<evidence type="ECO:0000313" key="2">
    <source>
        <dbReference type="EMBL" id="OAP86896.1"/>
    </source>
</evidence>
<dbReference type="EMBL" id="LVZK01000001">
    <property type="protein sequence ID" value="OAP86896.1"/>
    <property type="molecule type" value="Genomic_DNA"/>
</dbReference>
<comment type="caution">
    <text evidence="2">The sequence shown here is derived from an EMBL/GenBank/DDBJ whole genome shotgun (WGS) entry which is preliminary data.</text>
</comment>
<dbReference type="STRING" id="1823756.A4H34_07245"/>
<keyword evidence="3" id="KW-1185">Reference proteome</keyword>
<evidence type="ECO:0000313" key="3">
    <source>
        <dbReference type="Proteomes" id="UP000078368"/>
    </source>
</evidence>
<protein>
    <recommendedName>
        <fullName evidence="4">DUF3866 domain-containing protein</fullName>
    </recommendedName>
</protein>
<dbReference type="Pfam" id="PF12982">
    <property type="entry name" value="DUF3866"/>
    <property type="match status" value="1"/>
</dbReference>
<accession>A0A179B5D3</accession>
<feature type="region of interest" description="Disordered" evidence="1">
    <location>
        <begin position="294"/>
        <end position="330"/>
    </location>
</feature>
<sequence length="405" mass="42114">MMMWRNGEIVSLGKTWDGCVECRVLLDDGEEARALAYTQLVGRPETGQRALLTASAAVKGLGTGGYLMVAALPDNLPPDPPPGPGHIVKARYTPLQYMTLGADEQESEWHEALREADSIDGMPVLVADLHSAVPAAVAAVRARRPGARIAYVMDDGAALPAWFSRAAAAMRESGHIVGTISCGQAFGGQLEAVNVHTALLAARIVWKADLAVVAQGPGNLGTGTKWGFSGTKVGEALNAAAALGGVPIALLRMSNADSRGRHFGLSHHTHTALSRVALVETLCPCPVLDGPEASDSGLPADFSASDKPGSPADFDLSHDSGSPAEPKARKLSSLVGADVRRLLASQLDSLFECERLKRVDVPTDGLDEVLASSPVPLRTMGRGLAEDPLAFLAAGVAGYAAADAL</sequence>
<dbReference type="InterPro" id="IPR024479">
    <property type="entry name" value="DUF3866"/>
</dbReference>
<proteinExistence type="predicted"/>
<gene>
    <name evidence="2" type="ORF">A4H34_07245</name>
</gene>
<evidence type="ECO:0008006" key="4">
    <source>
        <dbReference type="Google" id="ProtNLM"/>
    </source>
</evidence>